<dbReference type="Proteomes" id="UP000636458">
    <property type="component" value="Unassembled WGS sequence"/>
</dbReference>
<dbReference type="Pfam" id="PF06210">
    <property type="entry name" value="DUF1003"/>
    <property type="match status" value="1"/>
</dbReference>
<comment type="caution">
    <text evidence="2">The sequence shown here is derived from an EMBL/GenBank/DDBJ whole genome shotgun (WGS) entry which is preliminary data.</text>
</comment>
<feature type="transmembrane region" description="Helical" evidence="1">
    <location>
        <begin position="20"/>
        <end position="42"/>
    </location>
</feature>
<sequence length="138" mass="15636">MKIYGRDAPASRRQRAADAITKFSGSMTFVLLHVVWFAIWIAANVFVPHSFDPFPFGLLTLIVSLEAIFLSTFVLITQNRQSGRSDERAEQDFETNLYSQALSELIGERLGVSDRDVHLRFENLKSQAKKEDDADPKT</sequence>
<dbReference type="PANTHER" id="PTHR41386:SF1">
    <property type="entry name" value="MEMBRANE PROTEIN"/>
    <property type="match status" value="1"/>
</dbReference>
<reference evidence="2" key="1">
    <citation type="submission" date="2021-01" db="EMBL/GenBank/DDBJ databases">
        <title>Lacisediminihabitans sp. nov. strain G11-30, isolated from Antarctic Soil.</title>
        <authorList>
            <person name="Li J."/>
        </authorList>
    </citation>
    <scope>NUCLEOTIDE SEQUENCE</scope>
    <source>
        <strain evidence="2">G11-30</strain>
    </source>
</reference>
<proteinExistence type="predicted"/>
<accession>A0A934W3I2</accession>
<evidence type="ECO:0000256" key="1">
    <source>
        <dbReference type="SAM" id="Phobius"/>
    </source>
</evidence>
<dbReference type="InterPro" id="IPR010406">
    <property type="entry name" value="DUF1003"/>
</dbReference>
<dbReference type="AlphaFoldDB" id="A0A934W3I2"/>
<keyword evidence="1" id="KW-0472">Membrane</keyword>
<feature type="transmembrane region" description="Helical" evidence="1">
    <location>
        <begin position="54"/>
        <end position="76"/>
    </location>
</feature>
<keyword evidence="3" id="KW-1185">Reference proteome</keyword>
<dbReference type="PANTHER" id="PTHR41386">
    <property type="entry name" value="INTEGRAL MEMBRANE PROTEIN-RELATED"/>
    <property type="match status" value="1"/>
</dbReference>
<organism evidence="2 3">
    <name type="scientific">Lacisediminihabitans changchengi</name>
    <dbReference type="NCBI Taxonomy" id="2787634"/>
    <lineage>
        <taxon>Bacteria</taxon>
        <taxon>Bacillati</taxon>
        <taxon>Actinomycetota</taxon>
        <taxon>Actinomycetes</taxon>
        <taxon>Micrococcales</taxon>
        <taxon>Microbacteriaceae</taxon>
        <taxon>Lacisediminihabitans</taxon>
    </lineage>
</organism>
<gene>
    <name evidence="2" type="ORF">IV501_02680</name>
</gene>
<keyword evidence="1" id="KW-1133">Transmembrane helix</keyword>
<evidence type="ECO:0000313" key="3">
    <source>
        <dbReference type="Proteomes" id="UP000636458"/>
    </source>
</evidence>
<dbReference type="EMBL" id="JAEPES010000001">
    <property type="protein sequence ID" value="MBK4346530.1"/>
    <property type="molecule type" value="Genomic_DNA"/>
</dbReference>
<name>A0A934W3I2_9MICO</name>
<dbReference type="RefSeq" id="WP_200554856.1">
    <property type="nucleotide sequence ID" value="NZ_JAEPES010000001.1"/>
</dbReference>
<protein>
    <submittedName>
        <fullName evidence="2">DUF1003 domain-containing protein</fullName>
    </submittedName>
</protein>
<keyword evidence="1" id="KW-0812">Transmembrane</keyword>
<evidence type="ECO:0000313" key="2">
    <source>
        <dbReference type="EMBL" id="MBK4346530.1"/>
    </source>
</evidence>